<proteinExistence type="predicted"/>
<dbReference type="AlphaFoldDB" id="A0ABD5ZGK7"/>
<dbReference type="Proteomes" id="UP001596481">
    <property type="component" value="Unassembled WGS sequence"/>
</dbReference>
<reference evidence="3 4" key="1">
    <citation type="journal article" date="2019" name="Int. J. Syst. Evol. Microbiol.">
        <title>The Global Catalogue of Microorganisms (GCM) 10K type strain sequencing project: providing services to taxonomists for standard genome sequencing and annotation.</title>
        <authorList>
            <consortium name="The Broad Institute Genomics Platform"/>
            <consortium name="The Broad Institute Genome Sequencing Center for Infectious Disease"/>
            <person name="Wu L."/>
            <person name="Ma J."/>
        </authorList>
    </citation>
    <scope>NUCLEOTIDE SEQUENCE [LARGE SCALE GENOMIC DNA]</scope>
    <source>
        <strain evidence="3 4">DSM 29988</strain>
    </source>
</reference>
<evidence type="ECO:0000256" key="1">
    <source>
        <dbReference type="ARBA" id="ARBA00023002"/>
    </source>
</evidence>
<dbReference type="RefSeq" id="WP_390223990.1">
    <property type="nucleotide sequence ID" value="NZ_JBHTAA010000005.1"/>
</dbReference>
<dbReference type="InterPro" id="IPR036188">
    <property type="entry name" value="FAD/NAD-bd_sf"/>
</dbReference>
<name>A0ABD5ZGK7_9EURY</name>
<dbReference type="PANTHER" id="PTHR13847:SF287">
    <property type="entry name" value="FAD-DEPENDENT OXIDOREDUCTASE DOMAIN-CONTAINING PROTEIN 1"/>
    <property type="match status" value="1"/>
</dbReference>
<evidence type="ECO:0000313" key="4">
    <source>
        <dbReference type="Proteomes" id="UP001596481"/>
    </source>
</evidence>
<comment type="caution">
    <text evidence="3">The sequence shown here is derived from an EMBL/GenBank/DDBJ whole genome shotgun (WGS) entry which is preliminary data.</text>
</comment>
<dbReference type="GO" id="GO:0016491">
    <property type="term" value="F:oxidoreductase activity"/>
    <property type="evidence" value="ECO:0007669"/>
    <property type="project" value="UniProtKB-KW"/>
</dbReference>
<dbReference type="InterPro" id="IPR006076">
    <property type="entry name" value="FAD-dep_OxRdtase"/>
</dbReference>
<dbReference type="PANTHER" id="PTHR13847">
    <property type="entry name" value="SARCOSINE DEHYDROGENASE-RELATED"/>
    <property type="match status" value="1"/>
</dbReference>
<dbReference type="SUPFAM" id="SSF51905">
    <property type="entry name" value="FAD/NAD(P)-binding domain"/>
    <property type="match status" value="1"/>
</dbReference>
<protein>
    <submittedName>
        <fullName evidence="3">NAD(P)/FAD-dependent oxidoreductase</fullName>
        <ecNumber evidence="3">1.-.-.-</ecNumber>
    </submittedName>
</protein>
<dbReference type="Pfam" id="PF01266">
    <property type="entry name" value="DAO"/>
    <property type="match status" value="1"/>
</dbReference>
<dbReference type="Gene3D" id="3.50.50.60">
    <property type="entry name" value="FAD/NAD(P)-binding domain"/>
    <property type="match status" value="1"/>
</dbReference>
<evidence type="ECO:0000259" key="2">
    <source>
        <dbReference type="Pfam" id="PF01266"/>
    </source>
</evidence>
<dbReference type="EMBL" id="JBHTAA010000005">
    <property type="protein sequence ID" value="MFC7204358.1"/>
    <property type="molecule type" value="Genomic_DNA"/>
</dbReference>
<keyword evidence="1 3" id="KW-0560">Oxidoreductase</keyword>
<accession>A0ABD5ZGK7</accession>
<dbReference type="PRINTS" id="PR00419">
    <property type="entry name" value="ADXRDTASE"/>
</dbReference>
<sequence>MQPERVAVVGAGAVGLTTAFDLASRGVRVTLFERDDPGAGMSGRAAGICYDAYAEDIDVAVADRAMERFRELDGEGDFRFHETPYVFLAREGDDPALSALEEAVEQMQGHGRDVSLVAGEELDAYSIRTDDVGVAGVCSNAGWADPEAYIDLFVEKCERAGVEFRFGTEVEVHADPPGVAIDDVVTERYDAVVVAAGVFSGRLLESAGHPVALKPYRVQALVADCDYSGPIVYDATDESYLRPHPRGVLAGDGVELAEADPSDWDPSADDWFVADALGAVAHRTETDRKTETDPKLARAWAGLCGATPDRNPLVGEVTDGLSLAAGWHGHGFMWAPAVGELLARDVCGEDVIPTPFDPGRFEGTESFDVLDGMVLEE</sequence>
<dbReference type="EC" id="1.-.-.-" evidence="3"/>
<feature type="domain" description="FAD dependent oxidoreductase" evidence="2">
    <location>
        <begin position="5"/>
        <end position="343"/>
    </location>
</feature>
<organism evidence="3 4">
    <name type="scientific">Haloferax namakaokahaiae</name>
    <dbReference type="NCBI Taxonomy" id="1748331"/>
    <lineage>
        <taxon>Archaea</taxon>
        <taxon>Methanobacteriati</taxon>
        <taxon>Methanobacteriota</taxon>
        <taxon>Stenosarchaea group</taxon>
        <taxon>Halobacteria</taxon>
        <taxon>Halobacteriales</taxon>
        <taxon>Haloferacaceae</taxon>
        <taxon>Haloferax</taxon>
    </lineage>
</organism>
<evidence type="ECO:0000313" key="3">
    <source>
        <dbReference type="EMBL" id="MFC7204358.1"/>
    </source>
</evidence>
<dbReference type="Gene3D" id="3.30.9.10">
    <property type="entry name" value="D-Amino Acid Oxidase, subunit A, domain 2"/>
    <property type="match status" value="1"/>
</dbReference>
<gene>
    <name evidence="3" type="ORF">ACFQJC_12595</name>
</gene>
<keyword evidence="4" id="KW-1185">Reference proteome</keyword>